<organism evidence="2 3">
    <name type="scientific">Mariniplasma anaerobium</name>
    <dbReference type="NCBI Taxonomy" id="2735436"/>
    <lineage>
        <taxon>Bacteria</taxon>
        <taxon>Bacillati</taxon>
        <taxon>Mycoplasmatota</taxon>
        <taxon>Mollicutes</taxon>
        <taxon>Acholeplasmatales</taxon>
        <taxon>Acholeplasmataceae</taxon>
        <taxon>Mariniplasma</taxon>
    </lineage>
</organism>
<gene>
    <name evidence="2" type="ORF">MPAN_012620</name>
</gene>
<keyword evidence="3" id="KW-1185">Reference proteome</keyword>
<dbReference type="NCBIfam" id="TIGR00278">
    <property type="entry name" value="membrane protein insertion efficiency factor YidD"/>
    <property type="match status" value="1"/>
</dbReference>
<dbReference type="KEGG" id="manr:MPAN_012620"/>
<sequence>MNKNAIKLIEWYQKEISPNSNHKCRHTPTCSAYAKTSYERFNFFKASFLTTKRVLTCNPLFKPKYDPVPEKKVKKKSLKKNIENKSE</sequence>
<accession>A0A7U9TJS4</accession>
<comment type="similarity">
    <text evidence="1">Belongs to the UPF0161 family.</text>
</comment>
<dbReference type="Proteomes" id="UP000620133">
    <property type="component" value="Chromosome"/>
</dbReference>
<dbReference type="GO" id="GO:0005886">
    <property type="term" value="C:plasma membrane"/>
    <property type="evidence" value="ECO:0007669"/>
    <property type="project" value="UniProtKB-SubCell"/>
</dbReference>
<dbReference type="AlphaFoldDB" id="A0A7U9TJS4"/>
<dbReference type="Pfam" id="PF01809">
    <property type="entry name" value="YidD"/>
    <property type="match status" value="1"/>
</dbReference>
<dbReference type="HAMAP" id="MF_00386">
    <property type="entry name" value="UPF0161_YidD"/>
    <property type="match status" value="1"/>
</dbReference>
<keyword evidence="1" id="KW-1003">Cell membrane</keyword>
<evidence type="ECO:0000313" key="2">
    <source>
        <dbReference type="EMBL" id="BCR36369.1"/>
    </source>
</evidence>
<reference evidence="2" key="1">
    <citation type="submission" date="2021-01" db="EMBL/GenBank/DDBJ databases">
        <title>Draft genome sequence of Acholeplasmataceae bacterium strain Mahy22.</title>
        <authorList>
            <person name="Watanabe M."/>
            <person name="Kojima H."/>
            <person name="Fukui M."/>
        </authorList>
    </citation>
    <scope>NUCLEOTIDE SEQUENCE</scope>
    <source>
        <strain evidence="2">Mahy22</strain>
    </source>
</reference>
<evidence type="ECO:0000313" key="3">
    <source>
        <dbReference type="Proteomes" id="UP000620133"/>
    </source>
</evidence>
<dbReference type="InterPro" id="IPR002696">
    <property type="entry name" value="Membr_insert_effic_factor_YidD"/>
</dbReference>
<name>A0A7U9TJS4_9MOLU</name>
<proteinExistence type="inferred from homology"/>
<evidence type="ECO:0000256" key="1">
    <source>
        <dbReference type="HAMAP-Rule" id="MF_00386"/>
    </source>
</evidence>
<dbReference type="RefSeq" id="WP_176238817.1">
    <property type="nucleotide sequence ID" value="NZ_AP024412.1"/>
</dbReference>
<dbReference type="PANTHER" id="PTHR33383">
    <property type="entry name" value="MEMBRANE PROTEIN INSERTION EFFICIENCY FACTOR-RELATED"/>
    <property type="match status" value="1"/>
</dbReference>
<comment type="subcellular location">
    <subcellularLocation>
        <location evidence="1">Cell membrane</location>
        <topology evidence="1">Peripheral membrane protein</topology>
        <orientation evidence="1">Cytoplasmic side</orientation>
    </subcellularLocation>
</comment>
<keyword evidence="1" id="KW-0472">Membrane</keyword>
<dbReference type="SMART" id="SM01234">
    <property type="entry name" value="Haemolytic"/>
    <property type="match status" value="1"/>
</dbReference>
<protein>
    <recommendedName>
        <fullName evidence="1">Putative membrane protein insertion efficiency factor</fullName>
    </recommendedName>
</protein>
<dbReference type="PANTHER" id="PTHR33383:SF1">
    <property type="entry name" value="MEMBRANE PROTEIN INSERTION EFFICIENCY FACTOR-RELATED"/>
    <property type="match status" value="1"/>
</dbReference>
<comment type="function">
    <text evidence="1">Could be involved in insertion of integral membrane proteins into the membrane.</text>
</comment>
<dbReference type="EMBL" id="AP024412">
    <property type="protein sequence ID" value="BCR36369.1"/>
    <property type="molecule type" value="Genomic_DNA"/>
</dbReference>